<dbReference type="GO" id="GO:0006310">
    <property type="term" value="P:DNA recombination"/>
    <property type="evidence" value="ECO:0007669"/>
    <property type="project" value="TreeGrafter"/>
</dbReference>
<protein>
    <submittedName>
        <fullName evidence="4">Primosomal protein N</fullName>
    </submittedName>
</protein>
<sequence>MKIVTVIPLKKGAWKEDLTYFTAQDIPNGSIVVIPLRNKKILGLVVSSEDVALAKSNIKGLSFNLKKISEVKERSIFLKKYLDSAIETSKYFISGKNDGITSLIPTVLRENYDKIAKFKNTNLTPLSAPLSLARRGVGGEVKPEKLIFQAPLEDRISAYKTLIRGSFALKKSVFIVLPTEYDIRIFEESLSKGIEKFAFAIYGGSSSKKIIKKIEQIITLAHPVLILGTAPFLSIPRYDIGTVIAEHESSNAYKMIAKPHFDLRFFIELFAAKINAKFILGDSLLRYESIARQETDGLNPMHPLSFRINFDGEIEILNKEKKFKILEDKSLEEIKNTTTKKKNVFIFSLRKGLATMTICKDCGEIVDCEKCGSPLVLYSSHQGKKRIFVCNRCETDLNGEIVCAACGSWNLVPLGIGTDTVYESIKENFTKVEVFKLDKDSAKTAKGAEKIIREFEENPGSILIGTEMAFFYLKNKVSLSIIASFDSLWNIPNFKMSEKIIQIMLSVIGSTTEKLIIQTKKENDPAIMAIKMENLLSFVREELEDRRNLDYPPFKRFIKITHLGDKEQTIKAKKVLEETFKEYSPEIFSGFIARLKGKYATNALIKIDPKKWSLPEISAGSSIDENLLQKLAALPPNFDVFVDPEDLL</sequence>
<dbReference type="PANTHER" id="PTHR30580">
    <property type="entry name" value="PRIMOSOMAL PROTEIN N"/>
    <property type="match status" value="1"/>
</dbReference>
<reference evidence="4 5" key="1">
    <citation type="journal article" date="2015" name="Nature">
        <title>rRNA introns, odd ribosomes, and small enigmatic genomes across a large radiation of phyla.</title>
        <authorList>
            <person name="Brown C.T."/>
            <person name="Hug L.A."/>
            <person name="Thomas B.C."/>
            <person name="Sharon I."/>
            <person name="Castelle C.J."/>
            <person name="Singh A."/>
            <person name="Wilkins M.J."/>
            <person name="Williams K.H."/>
            <person name="Banfield J.F."/>
        </authorList>
    </citation>
    <scope>NUCLEOTIDE SEQUENCE [LARGE SCALE GENOMIC DNA]</scope>
</reference>
<dbReference type="AlphaFoldDB" id="A0A0G0VU27"/>
<dbReference type="GO" id="GO:0006302">
    <property type="term" value="P:double-strand break repair"/>
    <property type="evidence" value="ECO:0007669"/>
    <property type="project" value="TreeGrafter"/>
</dbReference>
<evidence type="ECO:0000313" key="5">
    <source>
        <dbReference type="Proteomes" id="UP000034236"/>
    </source>
</evidence>
<proteinExistence type="predicted"/>
<evidence type="ECO:0000256" key="3">
    <source>
        <dbReference type="ARBA" id="ARBA00023125"/>
    </source>
</evidence>
<evidence type="ECO:0000256" key="2">
    <source>
        <dbReference type="ARBA" id="ARBA00022840"/>
    </source>
</evidence>
<dbReference type="Gene3D" id="3.40.1440.60">
    <property type="entry name" value="PriA, 3(prime) DNA-binding domain"/>
    <property type="match status" value="1"/>
</dbReference>
<accession>A0A0G0VU27</accession>
<dbReference type="GO" id="GO:0005524">
    <property type="term" value="F:ATP binding"/>
    <property type="evidence" value="ECO:0007669"/>
    <property type="project" value="UniProtKB-KW"/>
</dbReference>
<keyword evidence="3" id="KW-0238">DNA-binding</keyword>
<dbReference type="EMBL" id="LCBE01000007">
    <property type="protein sequence ID" value="KKS04369.1"/>
    <property type="molecule type" value="Genomic_DNA"/>
</dbReference>
<dbReference type="PANTHER" id="PTHR30580:SF0">
    <property type="entry name" value="PRIMOSOMAL PROTEIN N"/>
    <property type="match status" value="1"/>
</dbReference>
<dbReference type="GO" id="GO:0006270">
    <property type="term" value="P:DNA replication initiation"/>
    <property type="evidence" value="ECO:0007669"/>
    <property type="project" value="TreeGrafter"/>
</dbReference>
<name>A0A0G0VU27_9BACT</name>
<dbReference type="PATRIC" id="fig|1618736.3.peg.327"/>
<dbReference type="Proteomes" id="UP000034236">
    <property type="component" value="Unassembled WGS sequence"/>
</dbReference>
<dbReference type="GO" id="GO:0043138">
    <property type="term" value="F:3'-5' DNA helicase activity"/>
    <property type="evidence" value="ECO:0007669"/>
    <property type="project" value="TreeGrafter"/>
</dbReference>
<evidence type="ECO:0000256" key="1">
    <source>
        <dbReference type="ARBA" id="ARBA00022741"/>
    </source>
</evidence>
<dbReference type="GO" id="GO:0003677">
    <property type="term" value="F:DNA binding"/>
    <property type="evidence" value="ECO:0007669"/>
    <property type="project" value="UniProtKB-KW"/>
</dbReference>
<dbReference type="InterPro" id="IPR042115">
    <property type="entry name" value="PriA_3primeBD_sf"/>
</dbReference>
<keyword evidence="1" id="KW-0547">Nucleotide-binding</keyword>
<gene>
    <name evidence="4" type="ORF">UU58_C0007G0014</name>
</gene>
<comment type="caution">
    <text evidence="4">The sequence shown here is derived from an EMBL/GenBank/DDBJ whole genome shotgun (WGS) entry which is preliminary data.</text>
</comment>
<evidence type="ECO:0000313" key="4">
    <source>
        <dbReference type="EMBL" id="KKS04369.1"/>
    </source>
</evidence>
<organism evidence="4 5">
    <name type="scientific">Candidatus Nomurabacteria bacterium GW2011_GWA2_41_25</name>
    <dbReference type="NCBI Taxonomy" id="1618736"/>
    <lineage>
        <taxon>Bacteria</taxon>
        <taxon>Candidatus Nomuraibacteriota</taxon>
    </lineage>
</organism>
<keyword evidence="2" id="KW-0067">ATP-binding</keyword>